<comment type="similarity">
    <text evidence="1">Belongs to the serpin family. Ov-serpin subfamily.</text>
</comment>
<dbReference type="InterPro" id="IPR000215">
    <property type="entry name" value="Serpin_fam"/>
</dbReference>
<accession>A0A670IAN4</accession>
<dbReference type="InterPro" id="IPR036186">
    <property type="entry name" value="Serpin_sf"/>
</dbReference>
<dbReference type="Proteomes" id="UP000472272">
    <property type="component" value="Chromosome 7"/>
</dbReference>
<proteinExistence type="inferred from homology"/>
<dbReference type="InterPro" id="IPR042178">
    <property type="entry name" value="Serpin_sf_1"/>
</dbReference>
<evidence type="ECO:0000256" key="1">
    <source>
        <dbReference type="ARBA" id="ARBA00006426"/>
    </source>
</evidence>
<dbReference type="GO" id="GO:0004867">
    <property type="term" value="F:serine-type endopeptidase inhibitor activity"/>
    <property type="evidence" value="ECO:0007669"/>
    <property type="project" value="InterPro"/>
</dbReference>
<dbReference type="SUPFAM" id="SSF56574">
    <property type="entry name" value="Serpins"/>
    <property type="match status" value="1"/>
</dbReference>
<dbReference type="AlphaFoldDB" id="A0A670IAN4"/>
<dbReference type="Pfam" id="PF00079">
    <property type="entry name" value="Serpin"/>
    <property type="match status" value="1"/>
</dbReference>
<keyword evidence="4" id="KW-1185">Reference proteome</keyword>
<dbReference type="PANTHER" id="PTHR11461:SF186">
    <property type="entry name" value="SERPIN B4"/>
    <property type="match status" value="1"/>
</dbReference>
<dbReference type="GeneTree" id="ENSGT00940000154835"/>
<dbReference type="InterPro" id="IPR023795">
    <property type="entry name" value="Serpin_CS"/>
</dbReference>
<reference evidence="3" key="2">
    <citation type="submission" date="2025-08" db="UniProtKB">
        <authorList>
            <consortium name="Ensembl"/>
        </authorList>
    </citation>
    <scope>IDENTIFICATION</scope>
</reference>
<reference evidence="3 4" key="1">
    <citation type="journal article" date="2019" name="Proc. Natl. Acad. Sci. U.S.A.">
        <title>Regulatory changes in pterin and carotenoid genes underlie balanced color polymorphisms in the wall lizard.</title>
        <authorList>
            <person name="Andrade P."/>
            <person name="Pinho C."/>
            <person name="Perez I de Lanuza G."/>
            <person name="Afonso S."/>
            <person name="Brejcha J."/>
            <person name="Rubin C.J."/>
            <person name="Wallerman O."/>
            <person name="Pereira P."/>
            <person name="Sabatino S.J."/>
            <person name="Bellati A."/>
            <person name="Pellitteri-Rosa D."/>
            <person name="Bosakova Z."/>
            <person name="Bunikis I."/>
            <person name="Carretero M.A."/>
            <person name="Feiner N."/>
            <person name="Marsik P."/>
            <person name="Pauperio F."/>
            <person name="Salvi D."/>
            <person name="Soler L."/>
            <person name="While G.M."/>
            <person name="Uller T."/>
            <person name="Font E."/>
            <person name="Andersson L."/>
            <person name="Carneiro M."/>
        </authorList>
    </citation>
    <scope>NUCLEOTIDE SEQUENCE</scope>
</reference>
<feature type="domain" description="Serpin" evidence="2">
    <location>
        <begin position="13"/>
        <end position="363"/>
    </location>
</feature>
<evidence type="ECO:0000259" key="2">
    <source>
        <dbReference type="SMART" id="SM00093"/>
    </source>
</evidence>
<name>A0A670IAN4_PODMU</name>
<dbReference type="GO" id="GO:0005615">
    <property type="term" value="C:extracellular space"/>
    <property type="evidence" value="ECO:0007669"/>
    <property type="project" value="InterPro"/>
</dbReference>
<organism evidence="3 4">
    <name type="scientific">Podarcis muralis</name>
    <name type="common">Wall lizard</name>
    <name type="synonym">Lacerta muralis</name>
    <dbReference type="NCBI Taxonomy" id="64176"/>
    <lineage>
        <taxon>Eukaryota</taxon>
        <taxon>Metazoa</taxon>
        <taxon>Chordata</taxon>
        <taxon>Craniata</taxon>
        <taxon>Vertebrata</taxon>
        <taxon>Euteleostomi</taxon>
        <taxon>Lepidosauria</taxon>
        <taxon>Squamata</taxon>
        <taxon>Bifurcata</taxon>
        <taxon>Unidentata</taxon>
        <taxon>Episquamata</taxon>
        <taxon>Laterata</taxon>
        <taxon>Lacertibaenia</taxon>
        <taxon>Lacertidae</taxon>
        <taxon>Podarcis</taxon>
    </lineage>
</organism>
<dbReference type="InterPro" id="IPR042185">
    <property type="entry name" value="Serpin_sf_2"/>
</dbReference>
<dbReference type="PANTHER" id="PTHR11461">
    <property type="entry name" value="SERINE PROTEASE INHIBITOR, SERPIN"/>
    <property type="match status" value="1"/>
</dbReference>
<dbReference type="Ensembl" id="ENSPMRT00000009340.1">
    <property type="protein sequence ID" value="ENSPMRP00000008741.1"/>
    <property type="gene ID" value="ENSPMRG00000005891.1"/>
</dbReference>
<evidence type="ECO:0000313" key="4">
    <source>
        <dbReference type="Proteomes" id="UP000472272"/>
    </source>
</evidence>
<dbReference type="InterPro" id="IPR023796">
    <property type="entry name" value="Serpin_dom"/>
</dbReference>
<dbReference type="SMART" id="SM00093">
    <property type="entry name" value="SERPIN"/>
    <property type="match status" value="1"/>
</dbReference>
<dbReference type="Gene3D" id="3.30.497.10">
    <property type="entry name" value="Antithrombin, subunit I, domain 2"/>
    <property type="match status" value="2"/>
</dbReference>
<dbReference type="Gene3D" id="2.30.39.10">
    <property type="entry name" value="Alpha-1-antitrypsin, domain 1"/>
    <property type="match status" value="1"/>
</dbReference>
<protein>
    <recommendedName>
        <fullName evidence="2">Serpin domain-containing protein</fullName>
    </recommendedName>
</protein>
<dbReference type="OMA" id="ADIHNAP"/>
<evidence type="ECO:0000313" key="3">
    <source>
        <dbReference type="Ensembl" id="ENSPMRP00000008741.1"/>
    </source>
</evidence>
<reference evidence="3" key="3">
    <citation type="submission" date="2025-09" db="UniProtKB">
        <authorList>
            <consortium name="Ensembl"/>
        </authorList>
    </citation>
    <scope>IDENTIFICATION</scope>
</reference>
<sequence>MAFSSEANAKLYLDLFRLLRNYHRNENILLSPLNFSAALHLLYGARGNSAGRIEMGRQHWDRWTILTQNKASSYIPTVHTAFHRILAELNKPSTSYELSFANRLYGDQSIAFLQKFLYCALKLYLTEVDGADIHNAPEEVRRLINLWAEVQTHGKIQDLLPKDSFDCLAQLLHVNALYFKGQWDVKFDKELTRVDRFYLTEGCDVQMLEIPYRNNELSLFILLPRDCDPESLHQLEDGLSYDQLLNWSCILKPEEVEVVIPKFSLEKSVEVNAYLDLSPLTDPEKADLSGATITEGVALTQLVHDTFIEIDEEGGEEAEAPACPKDRRPRQEPKAFLANHPFLYFVLHKCTQSLIAFGKFARPE</sequence>
<dbReference type="PROSITE" id="PS00284">
    <property type="entry name" value="SERPIN"/>
    <property type="match status" value="1"/>
</dbReference>